<evidence type="ECO:0000313" key="13">
    <source>
        <dbReference type="Proteomes" id="UP001434419"/>
    </source>
</evidence>
<dbReference type="GO" id="GO:0030313">
    <property type="term" value="C:cell envelope"/>
    <property type="evidence" value="ECO:0007669"/>
    <property type="project" value="UniProtKB-SubCell"/>
</dbReference>
<dbReference type="Gene3D" id="3.10.105.10">
    <property type="entry name" value="Dipeptide-binding Protein, Domain 3"/>
    <property type="match status" value="1"/>
</dbReference>
<dbReference type="InterPro" id="IPR030678">
    <property type="entry name" value="Peptide/Ni-bd"/>
</dbReference>
<sequence length="544" mass="60666">MRINKKVVSFGLIALTTATLAACGKQSDSNTVSKKQVLNWSEITQLSTQDPSLATDTTSFQALLNTGDGLYRLDKNNKPQLSLATKAKTSNGGKTYDFYLRKTAKWSNGDPLTAKDFVYSYKRTVNPVTKSQMAFYLYQIKNAQAISKGQKSPDTLGVSAPSKYHLRIQLTRPLPYFKILLSWPLFFPQNQKVVQKYGKLYGTQAKYTVSSGPFTLTRWNGNNKTWTLIKNKNYWDAKNVKLNKVNEQVSESTTTSYNLFEAGKADETGLTGEQVAANKNKAGYHARLSSAIKRLELNENKVPAFKNLKVRQAFSLAINRKQLANNVLKDGSIPAKGFVPSGMGNNPKTGTPFEDDAYVKSAVSYNLAKAKQLLREGYKESKTNSIKITLLVSDDDTSKQTAEFLQSKLDQLPGVQISVQTIPYTQLISRQTAGNYQATIKNWQAVFGDPINFLDVFQKGSSYLNNGWNNNQFNKLLNESENVYGNQPVKRWARLVEAEKVLMKDQGTIPLVQVAKPQLLKTTVKGVSFNPTGVPYDFKNVRIG</sequence>
<feature type="signal peptide" evidence="6">
    <location>
        <begin position="1"/>
        <end position="21"/>
    </location>
</feature>
<feature type="chain" id="PRO_5044548561" evidence="6">
    <location>
        <begin position="22"/>
        <end position="544"/>
    </location>
</feature>
<dbReference type="GO" id="GO:0015833">
    <property type="term" value="P:peptide transport"/>
    <property type="evidence" value="ECO:0007669"/>
    <property type="project" value="UniProtKB-KW"/>
</dbReference>
<dbReference type="SUPFAM" id="SSF53850">
    <property type="entry name" value="Periplasmic binding protein-like II"/>
    <property type="match status" value="1"/>
</dbReference>
<reference evidence="10 12" key="1">
    <citation type="submission" date="2017-06" db="EMBL/GenBank/DDBJ databases">
        <authorList>
            <person name="Swanenburg J."/>
            <person name="Kort R."/>
        </authorList>
    </citation>
    <scope>NUCLEOTIDE SEQUENCE [LARGE SCALE GENOMIC DNA]</scope>
    <source>
        <strain evidence="10 12">RL05</strain>
    </source>
</reference>
<dbReference type="Proteomes" id="UP001434419">
    <property type="component" value="Unassembled WGS sequence"/>
</dbReference>
<name>A0A135ZGY7_9LACO</name>
<keyword evidence="5" id="KW-0571">Peptide transport</keyword>
<dbReference type="GO" id="GO:0043190">
    <property type="term" value="C:ATP-binding cassette (ABC) transporter complex"/>
    <property type="evidence" value="ECO:0007669"/>
    <property type="project" value="InterPro"/>
</dbReference>
<gene>
    <name evidence="8" type="ORF">ABVC42_01860</name>
    <name evidence="10" type="ORF">CEE75_07745</name>
    <name evidence="9" type="ORF">ERD32_04645</name>
</gene>
<dbReference type="Proteomes" id="UP000289808">
    <property type="component" value="Unassembled WGS sequence"/>
</dbReference>
<dbReference type="PANTHER" id="PTHR30290:SF10">
    <property type="entry name" value="PERIPLASMIC OLIGOPEPTIDE-BINDING PROTEIN-RELATED"/>
    <property type="match status" value="1"/>
</dbReference>
<comment type="caution">
    <text evidence="9">The sequence shown here is derived from an EMBL/GenBank/DDBJ whole genome shotgun (WGS) entry which is preliminary data.</text>
</comment>
<keyword evidence="4 6" id="KW-0732">Signal</keyword>
<evidence type="ECO:0000256" key="3">
    <source>
        <dbReference type="ARBA" id="ARBA00022448"/>
    </source>
</evidence>
<dbReference type="FunFam" id="3.90.76.10:FF:000001">
    <property type="entry name" value="Oligopeptide ABC transporter substrate-binding protein"/>
    <property type="match status" value="1"/>
</dbReference>
<feature type="domain" description="Solute-binding protein family 5" evidence="7">
    <location>
        <begin position="79"/>
        <end position="461"/>
    </location>
</feature>
<evidence type="ECO:0000256" key="4">
    <source>
        <dbReference type="ARBA" id="ARBA00022729"/>
    </source>
</evidence>
<evidence type="ECO:0000256" key="2">
    <source>
        <dbReference type="ARBA" id="ARBA00005695"/>
    </source>
</evidence>
<dbReference type="EMBL" id="JBETVU010000012">
    <property type="protein sequence ID" value="MES5148692.1"/>
    <property type="molecule type" value="Genomic_DNA"/>
</dbReference>
<proteinExistence type="inferred from homology"/>
<dbReference type="AlphaFoldDB" id="A0A135ZGY7"/>
<evidence type="ECO:0000313" key="12">
    <source>
        <dbReference type="Proteomes" id="UP000295195"/>
    </source>
</evidence>
<keyword evidence="5" id="KW-0653">Protein transport</keyword>
<reference evidence="8" key="3">
    <citation type="submission" date="2024-06" db="EMBL/GenBank/DDBJ databases">
        <title>Vaginal Lactobacillus fatty acid response mechanisms reveal a metabolite-targeted strategy for bacterial vaginosis treatment.</title>
        <authorList>
            <person name="Zhu M."/>
            <person name="Blainey P.C."/>
            <person name="Bloom S.M."/>
            <person name="Kwon D.S."/>
        </authorList>
    </citation>
    <scope>NUCLEOTIDE SEQUENCE</scope>
    <source>
        <strain evidence="8">194_F1_1</strain>
    </source>
</reference>
<evidence type="ECO:0000313" key="8">
    <source>
        <dbReference type="EMBL" id="MES5148692.1"/>
    </source>
</evidence>
<evidence type="ECO:0000259" key="7">
    <source>
        <dbReference type="Pfam" id="PF00496"/>
    </source>
</evidence>
<dbReference type="GO" id="GO:1904680">
    <property type="term" value="F:peptide transmembrane transporter activity"/>
    <property type="evidence" value="ECO:0007669"/>
    <property type="project" value="TreeGrafter"/>
</dbReference>
<dbReference type="Pfam" id="PF00496">
    <property type="entry name" value="SBP_bac_5"/>
    <property type="match status" value="1"/>
</dbReference>
<dbReference type="RefSeq" id="WP_005722199.1">
    <property type="nucleotide sequence ID" value="NZ_CAZZQD010000001.1"/>
</dbReference>
<comment type="subcellular location">
    <subcellularLocation>
        <location evidence="1">Cell envelope</location>
    </subcellularLocation>
</comment>
<dbReference type="CDD" id="cd08504">
    <property type="entry name" value="PBP2_OppA"/>
    <property type="match status" value="1"/>
</dbReference>
<dbReference type="PROSITE" id="PS51257">
    <property type="entry name" value="PROKAR_LIPOPROTEIN"/>
    <property type="match status" value="1"/>
</dbReference>
<keyword evidence="3" id="KW-0813">Transport</keyword>
<evidence type="ECO:0000256" key="5">
    <source>
        <dbReference type="ARBA" id="ARBA00022856"/>
    </source>
</evidence>
<keyword evidence="13" id="KW-1185">Reference proteome</keyword>
<dbReference type="EMBL" id="SCLX01000019">
    <property type="protein sequence ID" value="RXF58005.1"/>
    <property type="molecule type" value="Genomic_DNA"/>
</dbReference>
<comment type="similarity">
    <text evidence="2">Belongs to the bacterial solute-binding protein 5 family.</text>
</comment>
<dbReference type="Gene3D" id="3.90.76.10">
    <property type="entry name" value="Dipeptide-binding Protein, Domain 1"/>
    <property type="match status" value="1"/>
</dbReference>
<evidence type="ECO:0000313" key="10">
    <source>
        <dbReference type="EMBL" id="TDN30625.1"/>
    </source>
</evidence>
<reference evidence="9 11" key="2">
    <citation type="submission" date="2019-01" db="EMBL/GenBank/DDBJ databases">
        <title>The genome sequence of Lactobacillus crispatus L49.</title>
        <authorList>
            <person name="Zhong J."/>
            <person name="Zhang J."/>
        </authorList>
    </citation>
    <scope>NUCLEOTIDE SEQUENCE [LARGE SCALE GENOMIC DNA]</scope>
    <source>
        <strain evidence="9 11">L49</strain>
    </source>
</reference>
<dbReference type="EMBL" id="NKLP01000133">
    <property type="protein sequence ID" value="TDN30625.1"/>
    <property type="molecule type" value="Genomic_DNA"/>
</dbReference>
<evidence type="ECO:0000313" key="11">
    <source>
        <dbReference type="Proteomes" id="UP000289808"/>
    </source>
</evidence>
<evidence type="ECO:0000256" key="1">
    <source>
        <dbReference type="ARBA" id="ARBA00004196"/>
    </source>
</evidence>
<dbReference type="PIRSF" id="PIRSF002741">
    <property type="entry name" value="MppA"/>
    <property type="match status" value="1"/>
</dbReference>
<organism evidence="9 11">
    <name type="scientific">Lactobacillus crispatus</name>
    <dbReference type="NCBI Taxonomy" id="47770"/>
    <lineage>
        <taxon>Bacteria</taxon>
        <taxon>Bacillati</taxon>
        <taxon>Bacillota</taxon>
        <taxon>Bacilli</taxon>
        <taxon>Lactobacillales</taxon>
        <taxon>Lactobacillaceae</taxon>
        <taxon>Lactobacillus</taxon>
    </lineage>
</organism>
<accession>A0A135ZGY7</accession>
<evidence type="ECO:0000256" key="6">
    <source>
        <dbReference type="SAM" id="SignalP"/>
    </source>
</evidence>
<dbReference type="GO" id="GO:0042597">
    <property type="term" value="C:periplasmic space"/>
    <property type="evidence" value="ECO:0007669"/>
    <property type="project" value="UniProtKB-ARBA"/>
</dbReference>
<protein>
    <submittedName>
        <fullName evidence="9">Peptide ABC transporter substrate-binding protein</fullName>
    </submittedName>
</protein>
<dbReference type="Gene3D" id="3.40.190.10">
    <property type="entry name" value="Periplasmic binding protein-like II"/>
    <property type="match status" value="1"/>
</dbReference>
<evidence type="ECO:0000313" key="9">
    <source>
        <dbReference type="EMBL" id="RXF58005.1"/>
    </source>
</evidence>
<dbReference type="InterPro" id="IPR039424">
    <property type="entry name" value="SBP_5"/>
</dbReference>
<dbReference type="InterPro" id="IPR000914">
    <property type="entry name" value="SBP_5_dom"/>
</dbReference>
<dbReference type="Proteomes" id="UP000295195">
    <property type="component" value="Unassembled WGS sequence"/>
</dbReference>
<dbReference type="PANTHER" id="PTHR30290">
    <property type="entry name" value="PERIPLASMIC BINDING COMPONENT OF ABC TRANSPORTER"/>
    <property type="match status" value="1"/>
</dbReference>